<evidence type="ECO:0000313" key="3">
    <source>
        <dbReference type="Proteomes" id="UP000021816"/>
    </source>
</evidence>
<feature type="transmembrane region" description="Helical" evidence="1">
    <location>
        <begin position="25"/>
        <end position="47"/>
    </location>
</feature>
<protein>
    <submittedName>
        <fullName evidence="2">Uncharacterized protein</fullName>
    </submittedName>
</protein>
<proteinExistence type="predicted"/>
<dbReference type="Pfam" id="PF10741">
    <property type="entry name" value="T2SSM_b"/>
    <property type="match status" value="1"/>
</dbReference>
<dbReference type="PATRIC" id="fig|1454003.3.peg.2440"/>
<name>A0A011QKF6_9PROT</name>
<reference evidence="2 3" key="1">
    <citation type="submission" date="2014-02" db="EMBL/GenBank/DDBJ databases">
        <title>Expanding our view of genomic diversity in Candidatus Accumulibacter clades.</title>
        <authorList>
            <person name="Skennerton C.T."/>
            <person name="Barr J.J."/>
            <person name="Slater F.R."/>
            <person name="Bond P.L."/>
            <person name="Tyson G.W."/>
        </authorList>
    </citation>
    <scope>NUCLEOTIDE SEQUENCE [LARGE SCALE GENOMIC DNA]</scope>
    <source>
        <strain evidence="3">BA-92</strain>
    </source>
</reference>
<evidence type="ECO:0000313" key="2">
    <source>
        <dbReference type="EMBL" id="EXI79364.1"/>
    </source>
</evidence>
<organism evidence="2 3">
    <name type="scientific">Candidatus Accumulibacter appositus</name>
    <dbReference type="NCBI Taxonomy" id="1454003"/>
    <lineage>
        <taxon>Bacteria</taxon>
        <taxon>Pseudomonadati</taxon>
        <taxon>Pseudomonadota</taxon>
        <taxon>Betaproteobacteria</taxon>
        <taxon>Candidatus Accumulibacter</taxon>
    </lineage>
</organism>
<evidence type="ECO:0000256" key="1">
    <source>
        <dbReference type="SAM" id="Phobius"/>
    </source>
</evidence>
<keyword evidence="1" id="KW-0812">Transmembrane</keyword>
<gene>
    <name evidence="2" type="ORF">AW10_02394</name>
</gene>
<dbReference type="Proteomes" id="UP000021816">
    <property type="component" value="Unassembled WGS sequence"/>
</dbReference>
<sequence>MRRIAQLVDRLRLSAEIGLHRHGPWWLVLTLGFCLLLVVAGTLLPALHAELAAEQAALRALQARAASGEQPTEPPESTSDRHYQAFRAVLAEEAQVLATIQAVLDLAASHQLLSTRADYQRGRDPQAQLDTLQMTVPVSGRYADIRRWIEEILATQPFVSVDELSFKRDEIARHEIEAKVRLSIWHQQARATQRLGTASVNATGALERAQR</sequence>
<dbReference type="InterPro" id="IPR034756">
    <property type="entry name" value="T2SSM_b"/>
</dbReference>
<dbReference type="STRING" id="1454003.AW10_02394"/>
<dbReference type="AlphaFoldDB" id="A0A011QKF6"/>
<accession>A0A011QKF6</accession>
<comment type="caution">
    <text evidence="2">The sequence shown here is derived from an EMBL/GenBank/DDBJ whole genome shotgun (WGS) entry which is preliminary data.</text>
</comment>
<keyword evidence="1" id="KW-1133">Transmembrane helix</keyword>
<dbReference type="EMBL" id="JEMX01000056">
    <property type="protein sequence ID" value="EXI79364.1"/>
    <property type="molecule type" value="Genomic_DNA"/>
</dbReference>
<keyword evidence="1" id="KW-0472">Membrane</keyword>